<dbReference type="InterPro" id="IPR003439">
    <property type="entry name" value="ABC_transporter-like_ATP-bd"/>
</dbReference>
<dbReference type="AlphaFoldDB" id="N1ZLF1"/>
<evidence type="ECO:0000259" key="1">
    <source>
        <dbReference type="Pfam" id="PF00005"/>
    </source>
</evidence>
<dbReference type="EMBL" id="AQFT01000196">
    <property type="protein sequence ID" value="EMZ17822.1"/>
    <property type="molecule type" value="Genomic_DNA"/>
</dbReference>
<accession>N1ZLF1</accession>
<dbReference type="PATRIC" id="fig|1235802.3.peg.6204"/>
<sequence length="199" mass="23214">MELIFIYIVGSTGDFIRNEGFNFSSNYNFYVTFHNERYELRQNSCKNTLPENFFDSSSCITNITAIVGENGSGKTTLLNKLVMDYLGMRKIKCEPEYVNYYEEAYEKDMYIAVCIENDELICYHNIERFSNFTDVKDIGLFERSEKLTEMVRNNTGFRNISRICLTNGMYPAWNGIATDKSIDKIYLNLNYSRNNSINC</sequence>
<name>N1ZLF1_9FIRM</name>
<reference evidence="2 3" key="1">
    <citation type="journal article" date="2014" name="Genome Announc.">
        <title>Draft genome sequences of the altered schaedler flora, a defined bacterial community from gnotobiotic mice.</title>
        <authorList>
            <person name="Wannemuehler M.J."/>
            <person name="Overstreet A.M."/>
            <person name="Ward D.V."/>
            <person name="Phillips G.J."/>
        </authorList>
    </citation>
    <scope>NUCLEOTIDE SEQUENCE [LARGE SCALE GENOMIC DNA]</scope>
    <source>
        <strain evidence="2 3">ASF492</strain>
    </source>
</reference>
<dbReference type="SUPFAM" id="SSF52540">
    <property type="entry name" value="P-loop containing nucleoside triphosphate hydrolases"/>
    <property type="match status" value="1"/>
</dbReference>
<feature type="domain" description="ABC transporter" evidence="1">
    <location>
        <begin position="63"/>
        <end position="120"/>
    </location>
</feature>
<dbReference type="InterPro" id="IPR027417">
    <property type="entry name" value="P-loop_NTPase"/>
</dbReference>
<comment type="caution">
    <text evidence="2">The sequence shown here is derived from an EMBL/GenBank/DDBJ whole genome shotgun (WGS) entry which is preliminary data.</text>
</comment>
<proteinExistence type="predicted"/>
<dbReference type="GO" id="GO:0005524">
    <property type="term" value="F:ATP binding"/>
    <property type="evidence" value="ECO:0007669"/>
    <property type="project" value="InterPro"/>
</dbReference>
<evidence type="ECO:0000313" key="2">
    <source>
        <dbReference type="EMBL" id="EMZ17822.1"/>
    </source>
</evidence>
<dbReference type="Proteomes" id="UP000012589">
    <property type="component" value="Unassembled WGS sequence"/>
</dbReference>
<keyword evidence="3" id="KW-1185">Reference proteome</keyword>
<organism evidence="2 3">
    <name type="scientific">Eubacterium plexicaudatum ASF492</name>
    <dbReference type="NCBI Taxonomy" id="1235802"/>
    <lineage>
        <taxon>Bacteria</taxon>
        <taxon>Bacillati</taxon>
        <taxon>Bacillota</taxon>
        <taxon>Clostridia</taxon>
        <taxon>Eubacteriales</taxon>
        <taxon>Eubacteriaceae</taxon>
        <taxon>Eubacterium</taxon>
    </lineage>
</organism>
<gene>
    <name evidence="2" type="ORF">C823_05874</name>
</gene>
<dbReference type="Pfam" id="PF00005">
    <property type="entry name" value="ABC_tran"/>
    <property type="match status" value="1"/>
</dbReference>
<dbReference type="GO" id="GO:0016887">
    <property type="term" value="F:ATP hydrolysis activity"/>
    <property type="evidence" value="ECO:0007669"/>
    <property type="project" value="InterPro"/>
</dbReference>
<evidence type="ECO:0000313" key="3">
    <source>
        <dbReference type="Proteomes" id="UP000012589"/>
    </source>
</evidence>
<dbReference type="Gene3D" id="3.40.50.300">
    <property type="entry name" value="P-loop containing nucleotide triphosphate hydrolases"/>
    <property type="match status" value="1"/>
</dbReference>
<protein>
    <recommendedName>
        <fullName evidence="1">ABC transporter domain-containing protein</fullName>
    </recommendedName>
</protein>
<dbReference type="HOGENOM" id="CLU_1370374_0_0_9"/>